<dbReference type="OrthoDB" id="880708at2"/>
<reference evidence="1 2" key="1">
    <citation type="submission" date="2019-03" db="EMBL/GenBank/DDBJ databases">
        <title>Algoriphagus sp. nov, a new strain isolated from root system soil of mangrove plant Kandelia.</title>
        <authorList>
            <person name="Yin Q."/>
            <person name="Wang K."/>
            <person name="Song Z."/>
        </authorList>
    </citation>
    <scope>NUCLEOTIDE SEQUENCE [LARGE SCALE GENOMIC DNA]</scope>
    <source>
        <strain evidence="1 2">XY-J91</strain>
    </source>
</reference>
<evidence type="ECO:0000313" key="1">
    <source>
        <dbReference type="EMBL" id="TFV94137.1"/>
    </source>
</evidence>
<accession>A0A4Y9QPM9</accession>
<organism evidence="1 2">
    <name type="scientific">Algoriphagus kandeliae</name>
    <dbReference type="NCBI Taxonomy" id="2562278"/>
    <lineage>
        <taxon>Bacteria</taxon>
        <taxon>Pseudomonadati</taxon>
        <taxon>Bacteroidota</taxon>
        <taxon>Cytophagia</taxon>
        <taxon>Cytophagales</taxon>
        <taxon>Cyclobacteriaceae</taxon>
        <taxon>Algoriphagus</taxon>
    </lineage>
</organism>
<dbReference type="AlphaFoldDB" id="A0A4Y9QPM9"/>
<protein>
    <submittedName>
        <fullName evidence="1">Uncharacterized protein</fullName>
    </submittedName>
</protein>
<dbReference type="RefSeq" id="WP_135073178.1">
    <property type="nucleotide sequence ID" value="NZ_SPSB01000003.1"/>
</dbReference>
<gene>
    <name evidence="1" type="ORF">E4S40_08845</name>
</gene>
<comment type="caution">
    <text evidence="1">The sequence shown here is derived from an EMBL/GenBank/DDBJ whole genome shotgun (WGS) entry which is preliminary data.</text>
</comment>
<dbReference type="EMBL" id="SPSB01000003">
    <property type="protein sequence ID" value="TFV94137.1"/>
    <property type="molecule type" value="Genomic_DNA"/>
</dbReference>
<sequence>MISDFNDPELNGKYLGTISSDFVKISDVLKEAAYQVKSRGFSDFPIFPISKEKQPIGQLFLGKEEKNLEWNYYITYIDEFVQRKLIAEDALEDFKKAYKDPDEFCCLFVMDGAFTSFVYIPYPEE</sequence>
<dbReference type="Proteomes" id="UP000297647">
    <property type="component" value="Unassembled WGS sequence"/>
</dbReference>
<evidence type="ECO:0000313" key="2">
    <source>
        <dbReference type="Proteomes" id="UP000297647"/>
    </source>
</evidence>
<name>A0A4Y9QPM9_9BACT</name>
<keyword evidence="2" id="KW-1185">Reference proteome</keyword>
<proteinExistence type="predicted"/>